<evidence type="ECO:0000256" key="2">
    <source>
        <dbReference type="SAM" id="Phobius"/>
    </source>
</evidence>
<dbReference type="Pfam" id="PF13843">
    <property type="entry name" value="DDE_Tnp_1_7"/>
    <property type="match status" value="1"/>
</dbReference>
<organism evidence="4 5">
    <name type="scientific">Rotaria magnacalcarata</name>
    <dbReference type="NCBI Taxonomy" id="392030"/>
    <lineage>
        <taxon>Eukaryota</taxon>
        <taxon>Metazoa</taxon>
        <taxon>Spiralia</taxon>
        <taxon>Gnathifera</taxon>
        <taxon>Rotifera</taxon>
        <taxon>Eurotatoria</taxon>
        <taxon>Bdelloidea</taxon>
        <taxon>Philodinida</taxon>
        <taxon>Philodinidae</taxon>
        <taxon>Rotaria</taxon>
    </lineage>
</organism>
<keyword evidence="2" id="KW-0812">Transmembrane</keyword>
<name>A0A815URF5_9BILA</name>
<dbReference type="AlphaFoldDB" id="A0A815URF5"/>
<dbReference type="Proteomes" id="UP000663834">
    <property type="component" value="Unassembled WGS sequence"/>
</dbReference>
<protein>
    <recommendedName>
        <fullName evidence="3">PiggyBac transposable element-derived protein domain-containing protein</fullName>
    </recommendedName>
</protein>
<comment type="caution">
    <text evidence="4">The sequence shown here is derived from an EMBL/GenBank/DDBJ whole genome shotgun (WGS) entry which is preliminary data.</text>
</comment>
<evidence type="ECO:0000256" key="1">
    <source>
        <dbReference type="SAM" id="MobiDB-lite"/>
    </source>
</evidence>
<dbReference type="PANTHER" id="PTHR46599:SF6">
    <property type="entry name" value="DUAL SPECIFICITY PHOSPHATASE 26"/>
    <property type="match status" value="1"/>
</dbReference>
<feature type="compositionally biased region" description="Basic and acidic residues" evidence="1">
    <location>
        <begin position="81"/>
        <end position="92"/>
    </location>
</feature>
<feature type="transmembrane region" description="Helical" evidence="2">
    <location>
        <begin position="296"/>
        <end position="318"/>
    </location>
</feature>
<keyword evidence="2" id="KW-1133">Transmembrane helix</keyword>
<evidence type="ECO:0000313" key="5">
    <source>
        <dbReference type="Proteomes" id="UP000663834"/>
    </source>
</evidence>
<feature type="region of interest" description="Disordered" evidence="1">
    <location>
        <begin position="1"/>
        <end position="97"/>
    </location>
</feature>
<evidence type="ECO:0000259" key="3">
    <source>
        <dbReference type="Pfam" id="PF13843"/>
    </source>
</evidence>
<dbReference type="InterPro" id="IPR029526">
    <property type="entry name" value="PGBD"/>
</dbReference>
<dbReference type="OrthoDB" id="9986773at2759"/>
<dbReference type="PANTHER" id="PTHR46599">
    <property type="entry name" value="PIGGYBAC TRANSPOSABLE ELEMENT-DERIVED PROTEIN 4"/>
    <property type="match status" value="1"/>
</dbReference>
<feature type="compositionally biased region" description="Acidic residues" evidence="1">
    <location>
        <begin position="20"/>
        <end position="40"/>
    </location>
</feature>
<gene>
    <name evidence="4" type="ORF">KQP761_LOCUS15627</name>
</gene>
<sequence length="340" mass="39643">MTSNKRIDPNQPKHWHECAEYFDNESDDQNDDVNNDSEDPEMLHIHQDSSDESEDPVMVEKDPGDESDASYVKSDSTSDEEPPRRRAKREQQLKQSEIKIFTARSGRQWTTEEPPKRKILQANILRQQNGIGRAATGVQTIREAFQLLMTQDMVILIVRETNRRAHLITEQWNNRNPDNYFTSAELAEDLLGVQTSLVGTIRRNKKQIPQELQSDPYRPEQSSIFCFDRQITLVSYVPKKRHAVILLSTLHYDKAIDNEKKNKPEIILYYNETKGGVDRMDQMVQTYSCKRKTKRWPMTFFFNMIDVGVVAAFVVWTIKKSTMERKETSSSTLIFVTIRY</sequence>
<dbReference type="EMBL" id="CAJNOW010007663">
    <property type="protein sequence ID" value="CAF1519640.1"/>
    <property type="molecule type" value="Genomic_DNA"/>
</dbReference>
<keyword evidence="2" id="KW-0472">Membrane</keyword>
<proteinExistence type="predicted"/>
<reference evidence="4" key="1">
    <citation type="submission" date="2021-02" db="EMBL/GenBank/DDBJ databases">
        <authorList>
            <person name="Nowell W R."/>
        </authorList>
    </citation>
    <scope>NUCLEOTIDE SEQUENCE</scope>
</reference>
<feature type="domain" description="PiggyBac transposable element-derived protein" evidence="3">
    <location>
        <begin position="178"/>
        <end position="313"/>
    </location>
</feature>
<evidence type="ECO:0000313" key="4">
    <source>
        <dbReference type="EMBL" id="CAF1519640.1"/>
    </source>
</evidence>
<accession>A0A815URF5</accession>